<dbReference type="RefSeq" id="WP_301198490.1">
    <property type="nucleotide sequence ID" value="NZ_JAPDPI010000008.1"/>
</dbReference>
<dbReference type="SUPFAM" id="SSF58104">
    <property type="entry name" value="Methyl-accepting chemotaxis protein (MCP) signaling domain"/>
    <property type="match status" value="1"/>
</dbReference>
<dbReference type="GO" id="GO:0005886">
    <property type="term" value="C:plasma membrane"/>
    <property type="evidence" value="ECO:0007669"/>
    <property type="project" value="TreeGrafter"/>
</dbReference>
<evidence type="ECO:0000313" key="7">
    <source>
        <dbReference type="EMBL" id="MCW3805198.1"/>
    </source>
</evidence>
<evidence type="ECO:0000259" key="6">
    <source>
        <dbReference type="PROSITE" id="PS50885"/>
    </source>
</evidence>
<dbReference type="PROSITE" id="PS50885">
    <property type="entry name" value="HAMP"/>
    <property type="match status" value="1"/>
</dbReference>
<reference evidence="7" key="1">
    <citation type="submission" date="2022-10" db="EMBL/GenBank/DDBJ databases">
        <authorList>
            <person name="Yu W.X."/>
        </authorList>
    </citation>
    <scope>NUCLEOTIDE SEQUENCE</scope>
    <source>
        <strain evidence="7">D04</strain>
    </source>
</reference>
<dbReference type="GO" id="GO:0006935">
    <property type="term" value="P:chemotaxis"/>
    <property type="evidence" value="ECO:0007669"/>
    <property type="project" value="UniProtKB-KW"/>
</dbReference>
<dbReference type="EMBL" id="JAPDPI010000008">
    <property type="protein sequence ID" value="MCW3805198.1"/>
    <property type="molecule type" value="Genomic_DNA"/>
</dbReference>
<dbReference type="Pfam" id="PF00672">
    <property type="entry name" value="HAMP"/>
    <property type="match status" value="1"/>
</dbReference>
<evidence type="ECO:0000256" key="3">
    <source>
        <dbReference type="PROSITE-ProRule" id="PRU00284"/>
    </source>
</evidence>
<evidence type="ECO:0000256" key="1">
    <source>
        <dbReference type="ARBA" id="ARBA00022500"/>
    </source>
</evidence>
<dbReference type="Proteomes" id="UP001207408">
    <property type="component" value="Unassembled WGS sequence"/>
</dbReference>
<dbReference type="Pfam" id="PF00015">
    <property type="entry name" value="MCPsignal"/>
    <property type="match status" value="1"/>
</dbReference>
<keyword evidence="1" id="KW-0145">Chemotaxis</keyword>
<dbReference type="GO" id="GO:0007165">
    <property type="term" value="P:signal transduction"/>
    <property type="evidence" value="ECO:0007669"/>
    <property type="project" value="UniProtKB-KW"/>
</dbReference>
<gene>
    <name evidence="7" type="ORF">OM074_06140</name>
</gene>
<feature type="domain" description="HAMP" evidence="6">
    <location>
        <begin position="2"/>
        <end position="41"/>
    </location>
</feature>
<dbReference type="Gene3D" id="1.10.287.950">
    <property type="entry name" value="Methyl-accepting chemotaxis protein"/>
    <property type="match status" value="1"/>
</dbReference>
<name>A0AAE3MCF3_9BACT</name>
<dbReference type="InterPro" id="IPR003660">
    <property type="entry name" value="HAMP_dom"/>
</dbReference>
<dbReference type="PRINTS" id="PR00260">
    <property type="entry name" value="CHEMTRNSDUCR"/>
</dbReference>
<organism evidence="7 8">
    <name type="scientific">Plebeiibacterium marinum</name>
    <dbReference type="NCBI Taxonomy" id="2992111"/>
    <lineage>
        <taxon>Bacteria</taxon>
        <taxon>Pseudomonadati</taxon>
        <taxon>Bacteroidota</taxon>
        <taxon>Bacteroidia</taxon>
        <taxon>Marinilabiliales</taxon>
        <taxon>Marinilabiliaceae</taxon>
        <taxon>Plebeiibacterium</taxon>
    </lineage>
</organism>
<dbReference type="GO" id="GO:0004888">
    <property type="term" value="F:transmembrane signaling receptor activity"/>
    <property type="evidence" value="ECO:0007669"/>
    <property type="project" value="InterPro"/>
</dbReference>
<evidence type="ECO:0000256" key="4">
    <source>
        <dbReference type="SAM" id="Coils"/>
    </source>
</evidence>
<evidence type="ECO:0000313" key="8">
    <source>
        <dbReference type="Proteomes" id="UP001207408"/>
    </source>
</evidence>
<dbReference type="InterPro" id="IPR051310">
    <property type="entry name" value="MCP_chemotaxis"/>
</dbReference>
<keyword evidence="8" id="KW-1185">Reference proteome</keyword>
<comment type="caution">
    <text evidence="7">The sequence shown here is derived from an EMBL/GenBank/DDBJ whole genome shotgun (WGS) entry which is preliminary data.</text>
</comment>
<evidence type="ECO:0000256" key="2">
    <source>
        <dbReference type="ARBA" id="ARBA00029447"/>
    </source>
</evidence>
<dbReference type="InterPro" id="IPR004090">
    <property type="entry name" value="Chemotax_Me-accpt_rcpt"/>
</dbReference>
<dbReference type="InterPro" id="IPR004089">
    <property type="entry name" value="MCPsignal_dom"/>
</dbReference>
<sequence length="276" mass="29671">MVNHLANGDLTLKIEMEQNDEIGQMVKGFNTMADKLKHIITEVVHGADHMLSASKQVSQSSNLLSQNSSEQASSVEEISSTMEEIAANISSNTQNSKKTEEISIIAQDGISQLSVNTKETVEANKIIVEKTAVISEIAAQTNILALNAAVEAANSGEQGRGFAVVAKEVRKLAERSKEAAEQIGAGVKNGLQMSEVAGDKMVKILPDIEKATDLVKEIVEASVEQNHGAQQVNDALQQLNNVTQQNAAASEELAAQSEEMSVRAEKLKEIVSYFKI</sequence>
<dbReference type="AlphaFoldDB" id="A0AAE3MCF3"/>
<accession>A0AAE3MCF3</accession>
<keyword evidence="4" id="KW-0175">Coiled coil</keyword>
<dbReference type="CDD" id="cd06225">
    <property type="entry name" value="HAMP"/>
    <property type="match status" value="1"/>
</dbReference>
<keyword evidence="3" id="KW-0807">Transducer</keyword>
<protein>
    <submittedName>
        <fullName evidence="7">Methyl-accepting chemotaxis protein</fullName>
    </submittedName>
</protein>
<feature type="domain" description="Methyl-accepting transducer" evidence="5">
    <location>
        <begin position="46"/>
        <end position="261"/>
    </location>
</feature>
<feature type="coiled-coil region" evidence="4">
    <location>
        <begin position="232"/>
        <end position="259"/>
    </location>
</feature>
<evidence type="ECO:0000259" key="5">
    <source>
        <dbReference type="PROSITE" id="PS50111"/>
    </source>
</evidence>
<dbReference type="SMART" id="SM00283">
    <property type="entry name" value="MA"/>
    <property type="match status" value="1"/>
</dbReference>
<comment type="similarity">
    <text evidence="2">Belongs to the methyl-accepting chemotaxis (MCP) protein family.</text>
</comment>
<dbReference type="PROSITE" id="PS50111">
    <property type="entry name" value="CHEMOTAXIS_TRANSDUC_2"/>
    <property type="match status" value="1"/>
</dbReference>
<dbReference type="PANTHER" id="PTHR43531">
    <property type="entry name" value="PROTEIN ICFG"/>
    <property type="match status" value="1"/>
</dbReference>
<proteinExistence type="inferred from homology"/>
<dbReference type="PANTHER" id="PTHR43531:SF11">
    <property type="entry name" value="METHYL-ACCEPTING CHEMOTAXIS PROTEIN 3"/>
    <property type="match status" value="1"/>
</dbReference>